<dbReference type="AlphaFoldDB" id="A0A366WW98"/>
<dbReference type="PANTHER" id="PTHR44051">
    <property type="entry name" value="GLUTATHIONE S-TRANSFERASE-RELATED"/>
    <property type="match status" value="1"/>
</dbReference>
<evidence type="ECO:0000259" key="1">
    <source>
        <dbReference type="PROSITE" id="PS50404"/>
    </source>
</evidence>
<dbReference type="CDD" id="cd03057">
    <property type="entry name" value="GST_N_Beta"/>
    <property type="match status" value="1"/>
</dbReference>
<dbReference type="EMBL" id="QOCE01000034">
    <property type="protein sequence ID" value="RBW53603.1"/>
    <property type="molecule type" value="Genomic_DNA"/>
</dbReference>
<dbReference type="InterPro" id="IPR004045">
    <property type="entry name" value="Glutathione_S-Trfase_N"/>
</dbReference>
<protein>
    <recommendedName>
        <fullName evidence="5">Glutathione S-transferase</fullName>
    </recommendedName>
</protein>
<dbReference type="OrthoDB" id="9813092at2"/>
<dbReference type="Gene3D" id="1.20.1050.10">
    <property type="match status" value="1"/>
</dbReference>
<dbReference type="SFLD" id="SFLDG00358">
    <property type="entry name" value="Main_(cytGST)"/>
    <property type="match status" value="1"/>
</dbReference>
<evidence type="ECO:0000259" key="2">
    <source>
        <dbReference type="PROSITE" id="PS50405"/>
    </source>
</evidence>
<dbReference type="InterPro" id="IPR040079">
    <property type="entry name" value="Glutathione_S-Trfase"/>
</dbReference>
<dbReference type="PANTHER" id="PTHR44051:SF8">
    <property type="entry name" value="GLUTATHIONE S-TRANSFERASE GSTA"/>
    <property type="match status" value="1"/>
</dbReference>
<dbReference type="InterPro" id="IPR036249">
    <property type="entry name" value="Thioredoxin-like_sf"/>
</dbReference>
<feature type="domain" description="GST N-terminal" evidence="1">
    <location>
        <begin position="1"/>
        <end position="81"/>
    </location>
</feature>
<dbReference type="SUPFAM" id="SSF47616">
    <property type="entry name" value="GST C-terminal domain-like"/>
    <property type="match status" value="1"/>
</dbReference>
<dbReference type="SUPFAM" id="SSF52833">
    <property type="entry name" value="Thioredoxin-like"/>
    <property type="match status" value="1"/>
</dbReference>
<dbReference type="InterPro" id="IPR010987">
    <property type="entry name" value="Glutathione-S-Trfase_C-like"/>
</dbReference>
<dbReference type="Proteomes" id="UP000252706">
    <property type="component" value="Unassembled WGS sequence"/>
</dbReference>
<evidence type="ECO:0000313" key="4">
    <source>
        <dbReference type="Proteomes" id="UP000252706"/>
    </source>
</evidence>
<evidence type="ECO:0000313" key="3">
    <source>
        <dbReference type="EMBL" id="RBW53603.1"/>
    </source>
</evidence>
<comment type="caution">
    <text evidence="3">The sequence shown here is derived from an EMBL/GenBank/DDBJ whole genome shotgun (WGS) entry which is preliminary data.</text>
</comment>
<sequence>MPEYTLFCAPNTYAMCAHAILEEVEADYETRWVELFSETPDPEFLAVSPHCRTPALLGPDGALFETGAVALYLAEQFPVAELVIPPGDANRGAFLQWIHYLATTLQPDVIIQFHPEFYHADPDLQSALKAASMQRLTGVFKTLDAALDGGPYFFGKRPTVPDFILALQTVWDVIFPHGDINAYPNLARHRDAMCNRKSVQKVLSQHKKESMQR</sequence>
<dbReference type="PROSITE" id="PS50405">
    <property type="entry name" value="GST_CTER"/>
    <property type="match status" value="1"/>
</dbReference>
<reference evidence="3 4" key="1">
    <citation type="submission" date="2018-07" db="EMBL/GenBank/DDBJ databases">
        <title>Modular assembly of carbohydrate-degrading microbial communities in the ocean.</title>
        <authorList>
            <person name="Enke T.N."/>
            <person name="Datta M.S."/>
            <person name="Schwartzman J.A."/>
            <person name="Cermak N."/>
            <person name="Schmitz D.A."/>
            <person name="Barrere J."/>
            <person name="Cordero O.X."/>
        </authorList>
    </citation>
    <scope>NUCLEOTIDE SEQUENCE [LARGE SCALE GENOMIC DNA]</scope>
    <source>
        <strain evidence="3 4">C3M10</strain>
    </source>
</reference>
<organism evidence="3 4">
    <name type="scientific">Phaeobacter gallaeciensis</name>
    <dbReference type="NCBI Taxonomy" id="60890"/>
    <lineage>
        <taxon>Bacteria</taxon>
        <taxon>Pseudomonadati</taxon>
        <taxon>Pseudomonadota</taxon>
        <taxon>Alphaproteobacteria</taxon>
        <taxon>Rhodobacterales</taxon>
        <taxon>Roseobacteraceae</taxon>
        <taxon>Phaeobacter</taxon>
    </lineage>
</organism>
<name>A0A366WW98_9RHOB</name>
<dbReference type="RefSeq" id="WP_113824079.1">
    <property type="nucleotide sequence ID" value="NZ_QOCE01000034.1"/>
</dbReference>
<feature type="domain" description="GST C-terminal" evidence="2">
    <location>
        <begin position="87"/>
        <end position="210"/>
    </location>
</feature>
<dbReference type="InterPro" id="IPR036282">
    <property type="entry name" value="Glutathione-S-Trfase_C_sf"/>
</dbReference>
<dbReference type="Gene3D" id="3.40.30.10">
    <property type="entry name" value="Glutaredoxin"/>
    <property type="match status" value="1"/>
</dbReference>
<proteinExistence type="predicted"/>
<accession>A0A366WW98</accession>
<dbReference type="Pfam" id="PF13410">
    <property type="entry name" value="GST_C_2"/>
    <property type="match status" value="1"/>
</dbReference>
<evidence type="ECO:0008006" key="5">
    <source>
        <dbReference type="Google" id="ProtNLM"/>
    </source>
</evidence>
<gene>
    <name evidence="3" type="ORF">DS909_13940</name>
</gene>
<dbReference type="Pfam" id="PF02798">
    <property type="entry name" value="GST_N"/>
    <property type="match status" value="1"/>
</dbReference>
<dbReference type="PROSITE" id="PS50404">
    <property type="entry name" value="GST_NTER"/>
    <property type="match status" value="1"/>
</dbReference>
<dbReference type="SFLD" id="SFLDS00019">
    <property type="entry name" value="Glutathione_Transferase_(cytos"/>
    <property type="match status" value="1"/>
</dbReference>